<dbReference type="Proteomes" id="UP000286997">
    <property type="component" value="Unassembled WGS sequence"/>
</dbReference>
<sequence length="155" mass="16794">MAGLAKVRGGTGRRPVADEREDRIVTGGQGVPRTRWDVILVWFMRAVAIAWMIKGLSAWAEILGARPDAAPFDSAPIGRQAVIIYFGVIDLLAAVGLWLASAWGGVVWLLAATSAFVLAMLAPLLLPMSVPNLAFDLSVIMVYFVLSWFAGREIR</sequence>
<evidence type="ECO:0000313" key="2">
    <source>
        <dbReference type="EMBL" id="RVU19386.1"/>
    </source>
</evidence>
<keyword evidence="1" id="KW-1133">Transmembrane helix</keyword>
<keyword evidence="1" id="KW-0472">Membrane</keyword>
<gene>
    <name evidence="2" type="ORF">EOE48_08280</name>
</gene>
<dbReference type="Pfam" id="PF19660">
    <property type="entry name" value="DUF6163"/>
    <property type="match status" value="1"/>
</dbReference>
<dbReference type="EMBL" id="SACP01000006">
    <property type="protein sequence ID" value="RVU19386.1"/>
    <property type="molecule type" value="Genomic_DNA"/>
</dbReference>
<reference evidence="2 3" key="1">
    <citation type="submission" date="2019-01" db="EMBL/GenBank/DDBJ databases">
        <authorList>
            <person name="Chen W.-M."/>
        </authorList>
    </citation>
    <scope>NUCLEOTIDE SEQUENCE [LARGE SCALE GENOMIC DNA]</scope>
    <source>
        <strain evidence="2 3">TER-1</strain>
    </source>
</reference>
<dbReference type="AlphaFoldDB" id="A0A3S3UAF3"/>
<evidence type="ECO:0000313" key="3">
    <source>
        <dbReference type="Proteomes" id="UP000286997"/>
    </source>
</evidence>
<protein>
    <recommendedName>
        <fullName evidence="4">DoxX family protein</fullName>
    </recommendedName>
</protein>
<keyword evidence="1" id="KW-0812">Transmembrane</keyword>
<evidence type="ECO:0000256" key="1">
    <source>
        <dbReference type="SAM" id="Phobius"/>
    </source>
</evidence>
<dbReference type="InterPro" id="IPR046161">
    <property type="entry name" value="DUF6163"/>
</dbReference>
<dbReference type="OrthoDB" id="7843623at2"/>
<comment type="caution">
    <text evidence="2">The sequence shown here is derived from an EMBL/GenBank/DDBJ whole genome shotgun (WGS) entry which is preliminary data.</text>
</comment>
<feature type="transmembrane region" description="Helical" evidence="1">
    <location>
        <begin position="133"/>
        <end position="151"/>
    </location>
</feature>
<feature type="transmembrane region" description="Helical" evidence="1">
    <location>
        <begin position="106"/>
        <end position="126"/>
    </location>
</feature>
<keyword evidence="3" id="KW-1185">Reference proteome</keyword>
<feature type="transmembrane region" description="Helical" evidence="1">
    <location>
        <begin position="39"/>
        <end position="60"/>
    </location>
</feature>
<dbReference type="RefSeq" id="WP_127728321.1">
    <property type="nucleotide sequence ID" value="NZ_SACP01000006.1"/>
</dbReference>
<accession>A0A3S3UAF3</accession>
<feature type="transmembrane region" description="Helical" evidence="1">
    <location>
        <begin position="81"/>
        <end position="100"/>
    </location>
</feature>
<proteinExistence type="predicted"/>
<name>A0A3S3UAF3_9HYPH</name>
<evidence type="ECO:0008006" key="4">
    <source>
        <dbReference type="Google" id="ProtNLM"/>
    </source>
</evidence>
<organism evidence="2 3">
    <name type="scientific">Methylobacterium oryzihabitans</name>
    <dbReference type="NCBI Taxonomy" id="2499852"/>
    <lineage>
        <taxon>Bacteria</taxon>
        <taxon>Pseudomonadati</taxon>
        <taxon>Pseudomonadota</taxon>
        <taxon>Alphaproteobacteria</taxon>
        <taxon>Hyphomicrobiales</taxon>
        <taxon>Methylobacteriaceae</taxon>
        <taxon>Methylobacterium</taxon>
    </lineage>
</organism>